<dbReference type="AlphaFoldDB" id="A0AAV6WZ16"/>
<dbReference type="GO" id="GO:0015990">
    <property type="term" value="P:electron transport coupled proton transport"/>
    <property type="evidence" value="ECO:0007669"/>
    <property type="project" value="TreeGrafter"/>
</dbReference>
<dbReference type="EMBL" id="WHWC01000011">
    <property type="protein sequence ID" value="KAG8373707.1"/>
    <property type="molecule type" value="Genomic_DNA"/>
</dbReference>
<dbReference type="PRINTS" id="PR01165">
    <property type="entry name" value="CYCOXIDASEI"/>
</dbReference>
<comment type="caution">
    <text evidence="5">The sequence shown here is derived from an EMBL/GenBank/DDBJ whole genome shotgun (WGS) entry which is preliminary data.</text>
</comment>
<keyword evidence="1" id="KW-0679">Respiratory chain</keyword>
<dbReference type="InterPro" id="IPR023616">
    <property type="entry name" value="Cyt_c_oxase-like_su1_dom"/>
</dbReference>
<dbReference type="GO" id="GO:0006123">
    <property type="term" value="P:mitochondrial electron transport, cytochrome c to oxygen"/>
    <property type="evidence" value="ECO:0007669"/>
    <property type="project" value="TreeGrafter"/>
</dbReference>
<feature type="region of interest" description="Disordered" evidence="2">
    <location>
        <begin position="19"/>
        <end position="47"/>
    </location>
</feature>
<reference evidence="5" key="1">
    <citation type="submission" date="2019-10" db="EMBL/GenBank/DDBJ databases">
        <authorList>
            <person name="Zhang R."/>
            <person name="Pan Y."/>
            <person name="Wang J."/>
            <person name="Ma R."/>
            <person name="Yu S."/>
        </authorList>
    </citation>
    <scope>NUCLEOTIDE SEQUENCE</scope>
    <source>
        <strain evidence="5">LA-IB0</strain>
        <tissue evidence="5">Leaf</tissue>
    </source>
</reference>
<dbReference type="Pfam" id="PF00115">
    <property type="entry name" value="COX1"/>
    <property type="match status" value="2"/>
</dbReference>
<accession>A0AAV6WZ16</accession>
<keyword evidence="1 3" id="KW-0812">Transmembrane</keyword>
<comment type="catalytic activity">
    <reaction evidence="1">
        <text>4 Fe(II)-[cytochrome c] + O2 + 8 H(+)(in) = 4 Fe(III)-[cytochrome c] + 2 H2O + 4 H(+)(out)</text>
        <dbReference type="Rhea" id="RHEA:11436"/>
        <dbReference type="Rhea" id="RHEA-COMP:10350"/>
        <dbReference type="Rhea" id="RHEA-COMP:14399"/>
        <dbReference type="ChEBI" id="CHEBI:15377"/>
        <dbReference type="ChEBI" id="CHEBI:15378"/>
        <dbReference type="ChEBI" id="CHEBI:15379"/>
        <dbReference type="ChEBI" id="CHEBI:29033"/>
        <dbReference type="ChEBI" id="CHEBI:29034"/>
        <dbReference type="EC" id="7.1.1.9"/>
    </reaction>
</comment>
<dbReference type="Proteomes" id="UP000826271">
    <property type="component" value="Unassembled WGS sequence"/>
</dbReference>
<keyword evidence="6" id="KW-1185">Reference proteome</keyword>
<dbReference type="GO" id="GO:0005743">
    <property type="term" value="C:mitochondrial inner membrane"/>
    <property type="evidence" value="ECO:0007669"/>
    <property type="project" value="UniProtKB-SubCell"/>
</dbReference>
<keyword evidence="1" id="KW-0813">Transport</keyword>
<dbReference type="GO" id="GO:0046872">
    <property type="term" value="F:metal ion binding"/>
    <property type="evidence" value="ECO:0007669"/>
    <property type="project" value="UniProtKB-KW"/>
</dbReference>
<name>A0AAV6WZ16_9LAMI</name>
<feature type="transmembrane region" description="Helical" evidence="3">
    <location>
        <begin position="182"/>
        <end position="203"/>
    </location>
</feature>
<evidence type="ECO:0000256" key="3">
    <source>
        <dbReference type="SAM" id="Phobius"/>
    </source>
</evidence>
<comment type="subcellular location">
    <subcellularLocation>
        <location evidence="1">Mitochondrion inner membrane</location>
        <topology evidence="1">Multi-pass membrane protein</topology>
    </subcellularLocation>
</comment>
<comment type="function">
    <text evidence="1">Component of the cytochrome c oxidase, the last enzyme in the mitochondrial electron transport chain which drives oxidative phosphorylation. The respiratory chain contains 3 multisubunit complexes succinate dehydrogenase (complex II, CII), ubiquinol-cytochrome c oxidoreductase (cytochrome b-c1 complex, complex III, CIII) and cytochrome c oxidase (complex IV, CIV), that cooperate to transfer electrons derived from NADH and succinate to molecular oxygen, creating an electrochemical gradient over the inner membrane that drives transmembrane transport and the ATP synthase. Cytochrome c oxidase is the component of the respiratory chain that catalyzes the reduction of oxygen to water. Electrons originating from reduced cytochrome c in the intermembrane space (IMS) are transferred via the dinuclear copper A center (CU(A)) of subunit 2 and heme A of subunit 1 to the active site in subunit 1, a binuclear center (BNC) formed by heme A3 and copper B (CU(B)). The BNC reduces molecular oxygen to 2 water molecules using 4 electrons from cytochrome c in the IMS and 4 protons from the mitochondrial matrix.</text>
</comment>
<dbReference type="SUPFAM" id="SSF81442">
    <property type="entry name" value="Cytochrome c oxidase subunit I-like"/>
    <property type="match status" value="1"/>
</dbReference>
<dbReference type="PANTHER" id="PTHR10422">
    <property type="entry name" value="CYTOCHROME C OXIDASE SUBUNIT 1"/>
    <property type="match status" value="1"/>
</dbReference>
<keyword evidence="1" id="KW-0496">Mitochondrion</keyword>
<dbReference type="InterPro" id="IPR000883">
    <property type="entry name" value="Cyt_C_Oxase_1"/>
</dbReference>
<evidence type="ECO:0000313" key="6">
    <source>
        <dbReference type="Proteomes" id="UP000826271"/>
    </source>
</evidence>
<keyword evidence="1" id="KW-0349">Heme</keyword>
<evidence type="ECO:0000256" key="2">
    <source>
        <dbReference type="SAM" id="MobiDB-lite"/>
    </source>
</evidence>
<comment type="pathway">
    <text evidence="1">Energy metabolism; oxidative phosphorylation.</text>
</comment>
<evidence type="ECO:0000313" key="5">
    <source>
        <dbReference type="EMBL" id="KAG8373707.1"/>
    </source>
</evidence>
<evidence type="ECO:0000256" key="1">
    <source>
        <dbReference type="RuleBase" id="RU000369"/>
    </source>
</evidence>
<dbReference type="PROSITE" id="PS50855">
    <property type="entry name" value="COX1"/>
    <property type="match status" value="1"/>
</dbReference>
<keyword evidence="1" id="KW-0249">Electron transport</keyword>
<gene>
    <name evidence="5" type="ORF">BUALT_Bualt11G0052700</name>
</gene>
<keyword evidence="1" id="KW-0479">Metal-binding</keyword>
<proteinExistence type="inferred from homology"/>
<feature type="domain" description="Cytochrome oxidase subunit I profile" evidence="4">
    <location>
        <begin position="47"/>
        <end position="234"/>
    </location>
</feature>
<protein>
    <recommendedName>
        <fullName evidence="1">Cytochrome c oxidase subunit 1</fullName>
        <ecNumber evidence="1">7.1.1.9</ecNumber>
    </recommendedName>
</protein>
<evidence type="ECO:0000259" key="4">
    <source>
        <dbReference type="PROSITE" id="PS50855"/>
    </source>
</evidence>
<dbReference type="Gene3D" id="1.20.210.10">
    <property type="entry name" value="Cytochrome c oxidase-like, subunit I domain"/>
    <property type="match status" value="2"/>
</dbReference>
<keyword evidence="3" id="KW-1133">Transmembrane helix</keyword>
<keyword evidence="1" id="KW-0186">Copper</keyword>
<dbReference type="GO" id="GO:0004129">
    <property type="term" value="F:cytochrome-c oxidase activity"/>
    <property type="evidence" value="ECO:0007669"/>
    <property type="project" value="UniProtKB-EC"/>
</dbReference>
<keyword evidence="1" id="KW-0999">Mitochondrion inner membrane</keyword>
<dbReference type="GO" id="GO:0020037">
    <property type="term" value="F:heme binding"/>
    <property type="evidence" value="ECO:0007669"/>
    <property type="project" value="InterPro"/>
</dbReference>
<dbReference type="EC" id="7.1.1.9" evidence="1"/>
<keyword evidence="1" id="KW-0408">Iron</keyword>
<sequence>MKRSLPLLTWISGDGIRRPEAMSSRGRSLATTKRLPSAKEGHPPLEPYAGELARGSGNWSVPILICAPDMAFPRLNNISFWLLPPSLLLLLSSTLVEVGSGTGWTVYPPLSGITSHSREAVDLAISSLHLSGISSILGGDPILYQHLFRFFGHPEVYIPILPRSGIISHIVSTFSGKPIFRYLGMVYAMISIGVLGFLVWAHYMFTVGLDVDTRAYFTAATMIIVFLSSLDTTSTDIFILHLSSDESSAQSNSIRTLPNANIDQEEPLEENIPLPNQNTLPFNSFDPFDPVDQFRLLNFDTELELFARIRVLESRLIEGLPPQLNLGEYETLVRGFLDQTISIPHYSTTLSNELFDIGVLELKADLLEQLFHLLIHESTDRLNQILAESPFPERQMLIKSLCPVLFAIGSKMSDKMGINPLSSSCSWSTSKNSFLTKWERDLAVFAKGRCLERIQKRLRFAVYYLGSALIGLTSGVRRDRKSAAVGLDGAIYGEEE</sequence>
<comment type="similarity">
    <text evidence="1">Belongs to the heme-copper respiratory oxidase family.</text>
</comment>
<dbReference type="InterPro" id="IPR036927">
    <property type="entry name" value="Cyt_c_oxase-like_su1_sf"/>
</dbReference>
<organism evidence="5 6">
    <name type="scientific">Buddleja alternifolia</name>
    <dbReference type="NCBI Taxonomy" id="168488"/>
    <lineage>
        <taxon>Eukaryota</taxon>
        <taxon>Viridiplantae</taxon>
        <taxon>Streptophyta</taxon>
        <taxon>Embryophyta</taxon>
        <taxon>Tracheophyta</taxon>
        <taxon>Spermatophyta</taxon>
        <taxon>Magnoliopsida</taxon>
        <taxon>eudicotyledons</taxon>
        <taxon>Gunneridae</taxon>
        <taxon>Pentapetalae</taxon>
        <taxon>asterids</taxon>
        <taxon>lamiids</taxon>
        <taxon>Lamiales</taxon>
        <taxon>Scrophulariaceae</taxon>
        <taxon>Buddlejeae</taxon>
        <taxon>Buddleja</taxon>
    </lineage>
</organism>
<keyword evidence="1 3" id="KW-0472">Membrane</keyword>
<dbReference type="PANTHER" id="PTHR10422:SF18">
    <property type="entry name" value="CYTOCHROME C OXIDASE SUBUNIT 1"/>
    <property type="match status" value="1"/>
</dbReference>